<proteinExistence type="predicted"/>
<gene>
    <name evidence="1" type="ORF">EYC84_005049</name>
</gene>
<name>A0A5M9JVC7_MONFR</name>
<sequence length="71" mass="7946">MPLKVLRPSRKAPTVSAPATWNQVLQKLDQKKHKKSTKTVDLSGCLAILERVEASTMENKNEADEKTTKLN</sequence>
<protein>
    <submittedName>
        <fullName evidence="1">Uncharacterized protein</fullName>
    </submittedName>
</protein>
<dbReference type="EMBL" id="VICG01000003">
    <property type="protein sequence ID" value="KAA8573464.1"/>
    <property type="molecule type" value="Genomic_DNA"/>
</dbReference>
<reference evidence="1 2" key="1">
    <citation type="submission" date="2019-06" db="EMBL/GenBank/DDBJ databases">
        <title>Genome Sequence of the Brown Rot Fungal Pathogen Monilinia fructicola.</title>
        <authorList>
            <person name="De Miccolis Angelini R.M."/>
            <person name="Landi L."/>
            <person name="Abate D."/>
            <person name="Pollastro S."/>
            <person name="Romanazzi G."/>
            <person name="Faretra F."/>
        </authorList>
    </citation>
    <scope>NUCLEOTIDE SEQUENCE [LARGE SCALE GENOMIC DNA]</scope>
    <source>
        <strain evidence="1 2">Mfrc123</strain>
    </source>
</reference>
<dbReference type="Proteomes" id="UP000322873">
    <property type="component" value="Unassembled WGS sequence"/>
</dbReference>
<comment type="caution">
    <text evidence="1">The sequence shown here is derived from an EMBL/GenBank/DDBJ whole genome shotgun (WGS) entry which is preliminary data.</text>
</comment>
<evidence type="ECO:0000313" key="1">
    <source>
        <dbReference type="EMBL" id="KAA8573464.1"/>
    </source>
</evidence>
<dbReference type="AlphaFoldDB" id="A0A5M9JVC7"/>
<organism evidence="1 2">
    <name type="scientific">Monilinia fructicola</name>
    <name type="common">Brown rot fungus</name>
    <name type="synonym">Ciboria fructicola</name>
    <dbReference type="NCBI Taxonomy" id="38448"/>
    <lineage>
        <taxon>Eukaryota</taxon>
        <taxon>Fungi</taxon>
        <taxon>Dikarya</taxon>
        <taxon>Ascomycota</taxon>
        <taxon>Pezizomycotina</taxon>
        <taxon>Leotiomycetes</taxon>
        <taxon>Helotiales</taxon>
        <taxon>Sclerotiniaceae</taxon>
        <taxon>Monilinia</taxon>
    </lineage>
</organism>
<keyword evidence="2" id="KW-1185">Reference proteome</keyword>
<accession>A0A5M9JVC7</accession>
<evidence type="ECO:0000313" key="2">
    <source>
        <dbReference type="Proteomes" id="UP000322873"/>
    </source>
</evidence>